<evidence type="ECO:0000259" key="7">
    <source>
        <dbReference type="Pfam" id="PF01171"/>
    </source>
</evidence>
<dbReference type="STRING" id="1166340.SAMN05192583_3405"/>
<evidence type="ECO:0000256" key="3">
    <source>
        <dbReference type="ARBA" id="ARBA00022741"/>
    </source>
</evidence>
<evidence type="ECO:0000256" key="5">
    <source>
        <dbReference type="ARBA" id="ARBA00048539"/>
    </source>
</evidence>
<name>A0A1H8IWQ5_9SPHN</name>
<dbReference type="OrthoDB" id="9807403at2"/>
<dbReference type="AlphaFoldDB" id="A0A1H8IWQ5"/>
<keyword evidence="3 6" id="KW-0547">Nucleotide-binding</keyword>
<dbReference type="InterPro" id="IPR012795">
    <property type="entry name" value="tRNA_Ile_lys_synt_N"/>
</dbReference>
<dbReference type="EMBL" id="FOCF01000011">
    <property type="protein sequence ID" value="SEN72575.1"/>
    <property type="molecule type" value="Genomic_DNA"/>
</dbReference>
<sequence length="340" mass="36208">MPPQSASDPGAAAADEQIERFRRDLTAALGRSLAPGDRIACAVSGGPDSMAMLWLATQAFPGQVLAASVDHGLRADAAAEVAMVARWCAGAGVPHAALAIATPAPASGNIHAWARRERYRLMVAFAHGAGAAALCTAHHADDQVETFLMRAARGAGLSGLAAIRPRLLAGVGGEAQGVPILRPLLAWRRAALRSVCRTAELPFIDDPSNADPRFERARFRAWLADAPWLDATAVARAASQLEEVDADLTSMTRWLWRERASEAALGRVRIDVADLPREMRRRLARLAVAHVADIDESGAGLNVERLLDALEAGEQAMLADVLARAEGANWHFSRAPARRS</sequence>
<dbReference type="GO" id="GO:0006400">
    <property type="term" value="P:tRNA modification"/>
    <property type="evidence" value="ECO:0007669"/>
    <property type="project" value="UniProtKB-UniRule"/>
</dbReference>
<proteinExistence type="inferred from homology"/>
<keyword evidence="1 6" id="KW-0436">Ligase</keyword>
<comment type="similarity">
    <text evidence="6">Belongs to the tRNA(Ile)-lysidine synthase family.</text>
</comment>
<accession>A0A1H8IWQ5</accession>
<organism evidence="8 9">
    <name type="scientific">Sphingomonas gellani</name>
    <dbReference type="NCBI Taxonomy" id="1166340"/>
    <lineage>
        <taxon>Bacteria</taxon>
        <taxon>Pseudomonadati</taxon>
        <taxon>Pseudomonadota</taxon>
        <taxon>Alphaproteobacteria</taxon>
        <taxon>Sphingomonadales</taxon>
        <taxon>Sphingomonadaceae</taxon>
        <taxon>Sphingomonas</taxon>
    </lineage>
</organism>
<dbReference type="RefSeq" id="WP_093666915.1">
    <property type="nucleotide sequence ID" value="NZ_FOCF01000011.1"/>
</dbReference>
<dbReference type="Gene3D" id="3.40.50.620">
    <property type="entry name" value="HUPs"/>
    <property type="match status" value="1"/>
</dbReference>
<dbReference type="GO" id="GO:0005524">
    <property type="term" value="F:ATP binding"/>
    <property type="evidence" value="ECO:0007669"/>
    <property type="project" value="UniProtKB-UniRule"/>
</dbReference>
<evidence type="ECO:0000313" key="9">
    <source>
        <dbReference type="Proteomes" id="UP000199206"/>
    </source>
</evidence>
<keyword evidence="9" id="KW-1185">Reference proteome</keyword>
<feature type="domain" description="tRNA(Ile)-lysidine/2-thiocytidine synthase N-terminal" evidence="7">
    <location>
        <begin position="39"/>
        <end position="221"/>
    </location>
</feature>
<reference evidence="9" key="1">
    <citation type="submission" date="2016-10" db="EMBL/GenBank/DDBJ databases">
        <authorList>
            <person name="Varghese N."/>
            <person name="Submissions S."/>
        </authorList>
    </citation>
    <scope>NUCLEOTIDE SEQUENCE [LARGE SCALE GENOMIC DNA]</scope>
    <source>
        <strain evidence="9">S6-262</strain>
    </source>
</reference>
<evidence type="ECO:0000256" key="2">
    <source>
        <dbReference type="ARBA" id="ARBA00022694"/>
    </source>
</evidence>
<dbReference type="SUPFAM" id="SSF52402">
    <property type="entry name" value="Adenine nucleotide alpha hydrolases-like"/>
    <property type="match status" value="1"/>
</dbReference>
<dbReference type="GO" id="GO:0005737">
    <property type="term" value="C:cytoplasm"/>
    <property type="evidence" value="ECO:0007669"/>
    <property type="project" value="UniProtKB-SubCell"/>
</dbReference>
<keyword evidence="2 6" id="KW-0819">tRNA processing</keyword>
<dbReference type="PANTHER" id="PTHR43033:SF1">
    <property type="entry name" value="TRNA(ILE)-LYSIDINE SYNTHASE-RELATED"/>
    <property type="match status" value="1"/>
</dbReference>
<evidence type="ECO:0000256" key="1">
    <source>
        <dbReference type="ARBA" id="ARBA00022598"/>
    </source>
</evidence>
<dbReference type="PANTHER" id="PTHR43033">
    <property type="entry name" value="TRNA(ILE)-LYSIDINE SYNTHASE-RELATED"/>
    <property type="match status" value="1"/>
</dbReference>
<dbReference type="Pfam" id="PF01171">
    <property type="entry name" value="ATP_bind_3"/>
    <property type="match status" value="1"/>
</dbReference>
<dbReference type="GO" id="GO:0032267">
    <property type="term" value="F:tRNA(Ile)-lysidine synthase activity"/>
    <property type="evidence" value="ECO:0007669"/>
    <property type="project" value="UniProtKB-EC"/>
</dbReference>
<comment type="subcellular location">
    <subcellularLocation>
        <location evidence="6">Cytoplasm</location>
    </subcellularLocation>
</comment>
<keyword evidence="6" id="KW-0963">Cytoplasm</keyword>
<comment type="catalytic activity">
    <reaction evidence="5 6">
        <text>cytidine(34) in tRNA(Ile2) + L-lysine + ATP = lysidine(34) in tRNA(Ile2) + AMP + diphosphate + H(+)</text>
        <dbReference type="Rhea" id="RHEA:43744"/>
        <dbReference type="Rhea" id="RHEA-COMP:10625"/>
        <dbReference type="Rhea" id="RHEA-COMP:10670"/>
        <dbReference type="ChEBI" id="CHEBI:15378"/>
        <dbReference type="ChEBI" id="CHEBI:30616"/>
        <dbReference type="ChEBI" id="CHEBI:32551"/>
        <dbReference type="ChEBI" id="CHEBI:33019"/>
        <dbReference type="ChEBI" id="CHEBI:82748"/>
        <dbReference type="ChEBI" id="CHEBI:83665"/>
        <dbReference type="ChEBI" id="CHEBI:456215"/>
        <dbReference type="EC" id="6.3.4.19"/>
    </reaction>
</comment>
<comment type="domain">
    <text evidence="6">The N-terminal region contains the highly conserved SGGXDS motif, predicted to be a P-loop motif involved in ATP binding.</text>
</comment>
<dbReference type="EC" id="6.3.4.19" evidence="6"/>
<gene>
    <name evidence="6" type="primary">tilS</name>
    <name evidence="8" type="ORF">SAMN05192583_3405</name>
</gene>
<dbReference type="CDD" id="cd01992">
    <property type="entry name" value="TilS_N"/>
    <property type="match status" value="1"/>
</dbReference>
<evidence type="ECO:0000256" key="6">
    <source>
        <dbReference type="HAMAP-Rule" id="MF_01161"/>
    </source>
</evidence>
<keyword evidence="4 6" id="KW-0067">ATP-binding</keyword>
<dbReference type="Proteomes" id="UP000199206">
    <property type="component" value="Unassembled WGS sequence"/>
</dbReference>
<protein>
    <recommendedName>
        <fullName evidence="6">tRNA(Ile)-lysidine synthase</fullName>
        <ecNumber evidence="6">6.3.4.19</ecNumber>
    </recommendedName>
    <alternativeName>
        <fullName evidence="6">tRNA(Ile)-2-lysyl-cytidine synthase</fullName>
    </alternativeName>
    <alternativeName>
        <fullName evidence="6">tRNA(Ile)-lysidine synthetase</fullName>
    </alternativeName>
</protein>
<evidence type="ECO:0000256" key="4">
    <source>
        <dbReference type="ARBA" id="ARBA00022840"/>
    </source>
</evidence>
<evidence type="ECO:0000313" key="8">
    <source>
        <dbReference type="EMBL" id="SEN72575.1"/>
    </source>
</evidence>
<dbReference type="InterPro" id="IPR014729">
    <property type="entry name" value="Rossmann-like_a/b/a_fold"/>
</dbReference>
<dbReference type="HAMAP" id="MF_01161">
    <property type="entry name" value="tRNA_Ile_lys_synt"/>
    <property type="match status" value="1"/>
</dbReference>
<feature type="binding site" evidence="6">
    <location>
        <begin position="44"/>
        <end position="49"/>
    </location>
    <ligand>
        <name>ATP</name>
        <dbReference type="ChEBI" id="CHEBI:30616"/>
    </ligand>
</feature>
<comment type="function">
    <text evidence="6">Ligates lysine onto the cytidine present at position 34 of the AUA codon-specific tRNA(Ile) that contains the anticodon CAU, in an ATP-dependent manner. Cytidine is converted to lysidine, thus changing the amino acid specificity of the tRNA from methionine to isoleucine.</text>
</comment>
<dbReference type="NCBIfam" id="TIGR02432">
    <property type="entry name" value="lysidine_TilS_N"/>
    <property type="match status" value="1"/>
</dbReference>
<dbReference type="InterPro" id="IPR011063">
    <property type="entry name" value="TilS/TtcA_N"/>
</dbReference>
<dbReference type="InterPro" id="IPR012094">
    <property type="entry name" value="tRNA_Ile_lys_synt"/>
</dbReference>